<accession>A0A645FHM0</accession>
<evidence type="ECO:0000256" key="1">
    <source>
        <dbReference type="SAM" id="MobiDB-lite"/>
    </source>
</evidence>
<dbReference type="AlphaFoldDB" id="A0A645FHM0"/>
<comment type="caution">
    <text evidence="2">The sequence shown here is derived from an EMBL/GenBank/DDBJ whole genome shotgun (WGS) entry which is preliminary data.</text>
</comment>
<reference evidence="2" key="1">
    <citation type="submission" date="2019-08" db="EMBL/GenBank/DDBJ databases">
        <authorList>
            <person name="Kucharzyk K."/>
            <person name="Murdoch R.W."/>
            <person name="Higgins S."/>
            <person name="Loffler F."/>
        </authorList>
    </citation>
    <scope>NUCLEOTIDE SEQUENCE</scope>
</reference>
<protein>
    <submittedName>
        <fullName evidence="2">Uncharacterized protein</fullName>
    </submittedName>
</protein>
<evidence type="ECO:0000313" key="2">
    <source>
        <dbReference type="EMBL" id="MPN13898.1"/>
    </source>
</evidence>
<sequence length="167" mass="18994">MPFCVARADKIVIESTKQGVFNHAVFRRFLSKTHRNRRRHGHHAARRGSSRGRFAGCLEHYQSGCGARGTRSLSCRGRRRDHLQHLWQYQAKAKARRLQARRACRSRRPPREGGDCSLRQGSLLCARRRPAGRVFRAPGRPYGRGSGGVFSRGDRSGRCRGRGLYPD</sequence>
<proteinExistence type="predicted"/>
<dbReference type="EMBL" id="VSSQ01060453">
    <property type="protein sequence ID" value="MPN13898.1"/>
    <property type="molecule type" value="Genomic_DNA"/>
</dbReference>
<feature type="region of interest" description="Disordered" evidence="1">
    <location>
        <begin position="145"/>
        <end position="167"/>
    </location>
</feature>
<gene>
    <name evidence="2" type="ORF">SDC9_161224</name>
</gene>
<organism evidence="2">
    <name type="scientific">bioreactor metagenome</name>
    <dbReference type="NCBI Taxonomy" id="1076179"/>
    <lineage>
        <taxon>unclassified sequences</taxon>
        <taxon>metagenomes</taxon>
        <taxon>ecological metagenomes</taxon>
    </lineage>
</organism>
<name>A0A645FHM0_9ZZZZ</name>